<evidence type="ECO:0000313" key="2">
    <source>
        <dbReference type="EMBL" id="OGZ12155.1"/>
    </source>
</evidence>
<organism evidence="2 3">
    <name type="scientific">Candidatus Lloydbacteria bacterium RIFCSPHIGHO2_02_FULL_54_17</name>
    <dbReference type="NCBI Taxonomy" id="1798664"/>
    <lineage>
        <taxon>Bacteria</taxon>
        <taxon>Candidatus Lloydiibacteriota</taxon>
    </lineage>
</organism>
<evidence type="ECO:0000313" key="3">
    <source>
        <dbReference type="Proteomes" id="UP000178636"/>
    </source>
</evidence>
<proteinExistence type="predicted"/>
<dbReference type="EMBL" id="MHLO01000023">
    <property type="protein sequence ID" value="OGZ12155.1"/>
    <property type="molecule type" value="Genomic_DNA"/>
</dbReference>
<reference evidence="2 3" key="1">
    <citation type="journal article" date="2016" name="Nat. Commun.">
        <title>Thousands of microbial genomes shed light on interconnected biogeochemical processes in an aquifer system.</title>
        <authorList>
            <person name="Anantharaman K."/>
            <person name="Brown C.T."/>
            <person name="Hug L.A."/>
            <person name="Sharon I."/>
            <person name="Castelle C.J."/>
            <person name="Probst A.J."/>
            <person name="Thomas B.C."/>
            <person name="Singh A."/>
            <person name="Wilkins M.J."/>
            <person name="Karaoz U."/>
            <person name="Brodie E.L."/>
            <person name="Williams K.H."/>
            <person name="Hubbard S.S."/>
            <person name="Banfield J.F."/>
        </authorList>
    </citation>
    <scope>NUCLEOTIDE SEQUENCE [LARGE SCALE GENOMIC DNA]</scope>
</reference>
<comment type="caution">
    <text evidence="2">The sequence shown here is derived from an EMBL/GenBank/DDBJ whole genome shotgun (WGS) entry which is preliminary data.</text>
</comment>
<dbReference type="STRING" id="1798664.A3C93_00670"/>
<keyword evidence="1" id="KW-0472">Membrane</keyword>
<dbReference type="Proteomes" id="UP000178636">
    <property type="component" value="Unassembled WGS sequence"/>
</dbReference>
<gene>
    <name evidence="2" type="ORF">A3C93_00670</name>
</gene>
<evidence type="ECO:0000256" key="1">
    <source>
        <dbReference type="SAM" id="Phobius"/>
    </source>
</evidence>
<feature type="transmembrane region" description="Helical" evidence="1">
    <location>
        <begin position="20"/>
        <end position="39"/>
    </location>
</feature>
<protein>
    <submittedName>
        <fullName evidence="2">Uncharacterized protein</fullName>
    </submittedName>
</protein>
<dbReference type="AlphaFoldDB" id="A0A1G2DET9"/>
<keyword evidence="1" id="KW-0812">Transmembrane</keyword>
<name>A0A1G2DET9_9BACT</name>
<sequence>MDLDPARSGILKKFDPKTLNVAGGAFVVLILTFLVYSYVGYRTIGRDQLPPLQSVGGDVIVDRTVKDEPVVRPTALPDVTASPRPVEKKQSWLQRFFGSKNAPVAPSASTFPPPEVSSETLYALSSGDAVQSSRIANGEFEELKGSILEVLLREGQIRVAVGGTTVYTVKILATTRLFRDTATTTISDLQSGNIVTVRSRVIAASPVPYAVVAEEVRVTGTMSIPPAGL</sequence>
<accession>A0A1G2DET9</accession>
<keyword evidence="1" id="KW-1133">Transmembrane helix</keyword>